<dbReference type="InterPro" id="IPR029046">
    <property type="entry name" value="LolA/LolB/LppX"/>
</dbReference>
<keyword evidence="3 5" id="KW-0732">Signal</keyword>
<comment type="caution">
    <text evidence="6">The sequence shown here is derived from an EMBL/GenBank/DDBJ whole genome shotgun (WGS) entry which is preliminary data.</text>
</comment>
<comment type="subunit">
    <text evidence="1">Monomer.</text>
</comment>
<feature type="chain" id="PRO_5024296970" evidence="5">
    <location>
        <begin position="31"/>
        <end position="207"/>
    </location>
</feature>
<evidence type="ECO:0000313" key="6">
    <source>
        <dbReference type="EMBL" id="TLX64186.1"/>
    </source>
</evidence>
<dbReference type="AlphaFoldDB" id="A0A5R9QG69"/>
<dbReference type="SUPFAM" id="SSF89392">
    <property type="entry name" value="Prokaryotic lipoproteins and lipoprotein localization factors"/>
    <property type="match status" value="1"/>
</dbReference>
<dbReference type="Proteomes" id="UP000306753">
    <property type="component" value="Unassembled WGS sequence"/>
</dbReference>
<protein>
    <submittedName>
        <fullName evidence="6">Outer membrane lipoprotein carrier protein LolA</fullName>
    </submittedName>
</protein>
<evidence type="ECO:0000256" key="5">
    <source>
        <dbReference type="SAM" id="SignalP"/>
    </source>
</evidence>
<evidence type="ECO:0000256" key="2">
    <source>
        <dbReference type="ARBA" id="ARBA00022448"/>
    </source>
</evidence>
<feature type="signal peptide" evidence="5">
    <location>
        <begin position="1"/>
        <end position="30"/>
    </location>
</feature>
<sequence>MLNRTTRALTRRLAIAAALLAGLAAPPVGAFELEDLAQQLQATEVVRGRFVQEKHLRALAQPLSSQGRFVLSRSHGLLWSLEQPLTQDYRITPGAIERRIEGQWRPAAQGQAGPHSQLFLQVLRGDTRGLQEQFEPQLDGSAEAWQLRLTPRSRLLQQVFSHIALAGGSRVERIELVETQGDRTLVRLLDQQTDTALSAAEQHELRD</sequence>
<evidence type="ECO:0000256" key="3">
    <source>
        <dbReference type="ARBA" id="ARBA00022729"/>
    </source>
</evidence>
<dbReference type="CDD" id="cd16325">
    <property type="entry name" value="LolA"/>
    <property type="match status" value="1"/>
</dbReference>
<keyword evidence="4" id="KW-0653">Protein transport</keyword>
<reference evidence="6 7" key="1">
    <citation type="journal article" date="2017" name="Eur. J. Clin. Microbiol. Infect. Dis.">
        <title>Uncommonly isolated clinical Pseudomonas: identification and phylogenetic assignation.</title>
        <authorList>
            <person name="Mulet M."/>
            <person name="Gomila M."/>
            <person name="Ramirez A."/>
            <person name="Cardew S."/>
            <person name="Moore E.R."/>
            <person name="Lalucat J."/>
            <person name="Garcia-Valdes E."/>
        </authorList>
    </citation>
    <scope>NUCLEOTIDE SEQUENCE [LARGE SCALE GENOMIC DNA]</scope>
    <source>
        <strain evidence="6 7">SD129</strain>
    </source>
</reference>
<keyword evidence="7" id="KW-1185">Reference proteome</keyword>
<accession>A0A5R9QG69</accession>
<proteinExistence type="predicted"/>
<dbReference type="InterPro" id="IPR004564">
    <property type="entry name" value="OM_lipoprot_carrier_LolA-like"/>
</dbReference>
<evidence type="ECO:0000256" key="4">
    <source>
        <dbReference type="ARBA" id="ARBA00022927"/>
    </source>
</evidence>
<keyword evidence="2" id="KW-0813">Transport</keyword>
<dbReference type="Gene3D" id="2.50.20.10">
    <property type="entry name" value="Lipoprotein localisation LolA/LolB/LppX"/>
    <property type="match status" value="1"/>
</dbReference>
<organism evidence="6 7">
    <name type="scientific">Stutzerimonas nosocomialis</name>
    <dbReference type="NCBI Taxonomy" id="1056496"/>
    <lineage>
        <taxon>Bacteria</taxon>
        <taxon>Pseudomonadati</taxon>
        <taxon>Pseudomonadota</taxon>
        <taxon>Gammaproteobacteria</taxon>
        <taxon>Pseudomonadales</taxon>
        <taxon>Pseudomonadaceae</taxon>
        <taxon>Stutzerimonas</taxon>
    </lineage>
</organism>
<gene>
    <name evidence="6" type="ORF">DN820_07660</name>
</gene>
<keyword evidence="6" id="KW-0449">Lipoprotein</keyword>
<dbReference type="GO" id="GO:0015031">
    <property type="term" value="P:protein transport"/>
    <property type="evidence" value="ECO:0007669"/>
    <property type="project" value="UniProtKB-KW"/>
</dbReference>
<dbReference type="Pfam" id="PF19574">
    <property type="entry name" value="LolA_3"/>
    <property type="match status" value="1"/>
</dbReference>
<dbReference type="EMBL" id="QLAG01000007">
    <property type="protein sequence ID" value="TLX64186.1"/>
    <property type="molecule type" value="Genomic_DNA"/>
</dbReference>
<evidence type="ECO:0000313" key="7">
    <source>
        <dbReference type="Proteomes" id="UP000306753"/>
    </source>
</evidence>
<name>A0A5R9QG69_9GAMM</name>
<evidence type="ECO:0000256" key="1">
    <source>
        <dbReference type="ARBA" id="ARBA00011245"/>
    </source>
</evidence>